<evidence type="ECO:0000256" key="2">
    <source>
        <dbReference type="ARBA" id="ARBA00022801"/>
    </source>
</evidence>
<dbReference type="PANTHER" id="PTHR35527">
    <property type="entry name" value="CHOLOYLGLYCINE HYDROLASE"/>
    <property type="match status" value="1"/>
</dbReference>
<accession>A0A0R1Z227</accession>
<dbReference type="EMBL" id="AZFZ01000006">
    <property type="protein sequence ID" value="KRM45100.1"/>
    <property type="molecule type" value="Genomic_DNA"/>
</dbReference>
<feature type="domain" description="Choloylglycine hydrolase/NAAA C-terminal" evidence="3">
    <location>
        <begin position="5"/>
        <end position="314"/>
    </location>
</feature>
<evidence type="ECO:0000256" key="1">
    <source>
        <dbReference type="ARBA" id="ARBA00006625"/>
    </source>
</evidence>
<dbReference type="InterPro" id="IPR029055">
    <property type="entry name" value="Ntn_hydrolases_N"/>
</dbReference>
<protein>
    <submittedName>
        <fullName evidence="4">Linear amide C-N hydrolase, choloylglycine hydrolase family protein</fullName>
    </submittedName>
</protein>
<dbReference type="Gene3D" id="3.60.60.10">
    <property type="entry name" value="Penicillin V Acylase, Chain A"/>
    <property type="match status" value="1"/>
</dbReference>
<dbReference type="Proteomes" id="UP000051010">
    <property type="component" value="Unassembled WGS sequence"/>
</dbReference>
<gene>
    <name evidence="4" type="ORF">FD47_GL002423</name>
</gene>
<reference evidence="4 5" key="1">
    <citation type="journal article" date="2015" name="Genome Announc.">
        <title>Expanding the biotechnology potential of lactobacilli through comparative genomics of 213 strains and associated genera.</title>
        <authorList>
            <person name="Sun Z."/>
            <person name="Harris H.M."/>
            <person name="McCann A."/>
            <person name="Guo C."/>
            <person name="Argimon S."/>
            <person name="Zhang W."/>
            <person name="Yang X."/>
            <person name="Jeffery I.B."/>
            <person name="Cooney J.C."/>
            <person name="Kagawa T.F."/>
            <person name="Liu W."/>
            <person name="Song Y."/>
            <person name="Salvetti E."/>
            <person name="Wrobel A."/>
            <person name="Rasinkangas P."/>
            <person name="Parkhill J."/>
            <person name="Rea M.C."/>
            <person name="O'Sullivan O."/>
            <person name="Ritari J."/>
            <person name="Douillard F.P."/>
            <person name="Paul Ross R."/>
            <person name="Yang R."/>
            <person name="Briner A.E."/>
            <person name="Felis G.E."/>
            <person name="de Vos W.M."/>
            <person name="Barrangou R."/>
            <person name="Klaenhammer T.R."/>
            <person name="Caufield P.W."/>
            <person name="Cui Y."/>
            <person name="Zhang H."/>
            <person name="O'Toole P.W."/>
        </authorList>
    </citation>
    <scope>NUCLEOTIDE SEQUENCE [LARGE SCALE GENOMIC DNA]</scope>
    <source>
        <strain evidence="4 5">DSM 18390</strain>
    </source>
</reference>
<dbReference type="InterPro" id="IPR029132">
    <property type="entry name" value="CBAH/NAAA_C"/>
</dbReference>
<comment type="similarity">
    <text evidence="1">Belongs to the peptidase C59 family.</text>
</comment>
<dbReference type="GO" id="GO:0016787">
    <property type="term" value="F:hydrolase activity"/>
    <property type="evidence" value="ECO:0007669"/>
    <property type="project" value="UniProtKB-KW"/>
</dbReference>
<sequence>MVKMCTSVTFLSETGDNFLARTMDFGFELKGRPVAVPRDQTFPSDVANSSYHTKYGFVGAGRNLGNYILVDGVNEKGVSAAALYFSGEAQFADKSVPGKVNIAPHEVLNWILGNAASVQELGTLIDQLNVVAAPVKVMGKSVPLHWIVTDRTGESDVLEIMADGVHYMKNPVGVMTNSPDFTWHLKNLSNYTELKPTPHPARDYDGYQVSSFGPGSGALGMPGDYTSVSRFIRTVYMREYTDQVATSQTVTELSHILNAVEIPKGVKIKQDGSEDYTQYRGYMDTQNLIYSMQPYNDQTIYQVALTEDLMNQSTPTEFPIADQQQFQKMN</sequence>
<comment type="caution">
    <text evidence="4">The sequence shown here is derived from an EMBL/GenBank/DDBJ whole genome shotgun (WGS) entry which is preliminary data.</text>
</comment>
<evidence type="ECO:0000313" key="5">
    <source>
        <dbReference type="Proteomes" id="UP000051010"/>
    </source>
</evidence>
<evidence type="ECO:0000313" key="4">
    <source>
        <dbReference type="EMBL" id="KRM45100.1"/>
    </source>
</evidence>
<dbReference type="AlphaFoldDB" id="A0A0R1Z227"/>
<dbReference type="PANTHER" id="PTHR35527:SF2">
    <property type="entry name" value="HYDROLASE"/>
    <property type="match status" value="1"/>
</dbReference>
<organism evidence="4 5">
    <name type="scientific">Lentilactobacillus parafarraginis DSM 18390 = JCM 14109</name>
    <dbReference type="NCBI Taxonomy" id="1423786"/>
    <lineage>
        <taxon>Bacteria</taxon>
        <taxon>Bacillati</taxon>
        <taxon>Bacillota</taxon>
        <taxon>Bacilli</taxon>
        <taxon>Lactobacillales</taxon>
        <taxon>Lactobacillaceae</taxon>
        <taxon>Lentilactobacillus</taxon>
    </lineage>
</organism>
<dbReference type="InterPro" id="IPR052193">
    <property type="entry name" value="Peptidase_C59"/>
</dbReference>
<evidence type="ECO:0000259" key="3">
    <source>
        <dbReference type="Pfam" id="PF02275"/>
    </source>
</evidence>
<dbReference type="PATRIC" id="fig|1423786.4.peg.2541"/>
<proteinExistence type="inferred from homology"/>
<keyword evidence="2 4" id="KW-0378">Hydrolase</keyword>
<dbReference type="Pfam" id="PF02275">
    <property type="entry name" value="CBAH"/>
    <property type="match status" value="1"/>
</dbReference>
<name>A0A0R1Z227_9LACO</name>
<dbReference type="SUPFAM" id="SSF56235">
    <property type="entry name" value="N-terminal nucleophile aminohydrolases (Ntn hydrolases)"/>
    <property type="match status" value="1"/>
</dbReference>
<dbReference type="CDD" id="cd00542">
    <property type="entry name" value="Ntn_PVA"/>
    <property type="match status" value="1"/>
</dbReference>